<feature type="transmembrane region" description="Helical" evidence="8">
    <location>
        <begin position="396"/>
        <end position="414"/>
    </location>
</feature>
<feature type="transmembrane region" description="Helical" evidence="8">
    <location>
        <begin position="97"/>
        <end position="117"/>
    </location>
</feature>
<keyword evidence="11" id="KW-1185">Reference proteome</keyword>
<keyword evidence="3" id="KW-0813">Transport</keyword>
<evidence type="ECO:0000313" key="10">
    <source>
        <dbReference type="EMBL" id="PWB08605.1"/>
    </source>
</evidence>
<dbReference type="GO" id="GO:0006813">
    <property type="term" value="P:potassium ion transport"/>
    <property type="evidence" value="ECO:0007669"/>
    <property type="project" value="InterPro"/>
</dbReference>
<gene>
    <name evidence="10" type="primary">aspT</name>
    <name evidence="10" type="ORF">C5O25_03500</name>
</gene>
<comment type="caution">
    <text evidence="10">The sequence shown here is derived from an EMBL/GenBank/DDBJ whole genome shotgun (WGS) entry which is preliminary data.</text>
</comment>
<evidence type="ECO:0000256" key="2">
    <source>
        <dbReference type="ARBA" id="ARBA00009854"/>
    </source>
</evidence>
<dbReference type="SUPFAM" id="SSF116726">
    <property type="entry name" value="TrkA C-terminal domain-like"/>
    <property type="match status" value="1"/>
</dbReference>
<proteinExistence type="inferred from homology"/>
<dbReference type="PANTHER" id="PTHR30445">
    <property type="entry name" value="K(+)_H(+) ANTIPORTER SUBUNIT KHTT"/>
    <property type="match status" value="1"/>
</dbReference>
<dbReference type="NCBIfam" id="TIGR01625">
    <property type="entry name" value="YidE_YbjL_dupl"/>
    <property type="match status" value="1"/>
</dbReference>
<feature type="transmembrane region" description="Helical" evidence="8">
    <location>
        <begin position="6"/>
        <end position="28"/>
    </location>
</feature>
<protein>
    <submittedName>
        <fullName evidence="10">Aspartate-alanine antiporter</fullName>
    </submittedName>
</protein>
<comment type="subcellular location">
    <subcellularLocation>
        <location evidence="1">Cell membrane</location>
        <topology evidence="1">Multi-pass membrane protein</topology>
    </subcellularLocation>
</comment>
<organism evidence="10 11">
    <name type="scientific">Paramuribaculum intestinale</name>
    <dbReference type="NCBI Taxonomy" id="2094151"/>
    <lineage>
        <taxon>Bacteria</taxon>
        <taxon>Pseudomonadati</taxon>
        <taxon>Bacteroidota</taxon>
        <taxon>Bacteroidia</taxon>
        <taxon>Bacteroidales</taxon>
        <taxon>Muribaculaceae</taxon>
        <taxon>Paramuribaculum</taxon>
    </lineage>
</organism>
<dbReference type="RefSeq" id="WP_107035351.1">
    <property type="nucleotide sequence ID" value="NZ_CAOMFE010000034.1"/>
</dbReference>
<feature type="domain" description="RCK C-terminal" evidence="9">
    <location>
        <begin position="300"/>
        <end position="386"/>
    </location>
</feature>
<dbReference type="EMBL" id="PUBV01000005">
    <property type="protein sequence ID" value="PWB08605.1"/>
    <property type="molecule type" value="Genomic_DNA"/>
</dbReference>
<dbReference type="InterPro" id="IPR036721">
    <property type="entry name" value="RCK_C_sf"/>
</dbReference>
<evidence type="ECO:0000256" key="6">
    <source>
        <dbReference type="ARBA" id="ARBA00022989"/>
    </source>
</evidence>
<dbReference type="InterPro" id="IPR050144">
    <property type="entry name" value="AAE_transporter"/>
</dbReference>
<comment type="similarity">
    <text evidence="2">Belongs to the AAE transporter (TC 2.A.81) family.</text>
</comment>
<sequence>MWHNTIVPFLVENPSMAIFLTLCLGYLVGKLKYKMLTLGTVTSVLLVGVVLGILAPEVKILPPLKMVFFLLFLFAIGYSVGPQFFRSFRKTGLPQVIFAAVVCVVCLGVTWLCAKLAGYNAGEAVGLFSGAQTISAVIGVGQETINGLHISEAAKESMNNVVPVMYAVTYVFGTAGSAWIIAFVGPRLMGGFQKCRQDCVEEEAQMGQTLVDQPGYGSSLREVAFRCYRVDNDWFGTGKRVSDLEAYLKSQGRRLFVDRIRHNGQITDTPKGSAMIFKGDEVVLSGRREAIIGEETWIGEEAQDPELLNFPIRIQPVMVASKAVDGKTVKEIREMPFMHGVSIRSIKRQQSIDIPVRENNVVDGGDMMTLVGLPYDVDTAAKAIGRASRQTTATDIIFVSLGILIGGIIGVLSFNAGSVPISLTTSGGALIMGLIFGWWHSKRPDYGQVPEPAVWIFRDLGLNMFIACVGLECGPHFVQAFAQVGWMLLVWGAIATALPLIISILLARYVFKFRPGTALGCVAGSRTTTAALGAVEESLHSNVPAMGYAVTYAVGNTLLILFGVVMVILFA</sequence>
<dbReference type="PROSITE" id="PS51202">
    <property type="entry name" value="RCK_C"/>
    <property type="match status" value="1"/>
</dbReference>
<feature type="transmembrane region" description="Helical" evidence="8">
    <location>
        <begin position="66"/>
        <end position="85"/>
    </location>
</feature>
<dbReference type="GeneID" id="93425505"/>
<evidence type="ECO:0000256" key="4">
    <source>
        <dbReference type="ARBA" id="ARBA00022475"/>
    </source>
</evidence>
<name>A0A2V1IXA9_9BACT</name>
<dbReference type="InterPro" id="IPR006512">
    <property type="entry name" value="YidE_YbjL"/>
</dbReference>
<evidence type="ECO:0000256" key="8">
    <source>
        <dbReference type="SAM" id="Phobius"/>
    </source>
</evidence>
<keyword evidence="5 8" id="KW-0812">Transmembrane</keyword>
<feature type="transmembrane region" description="Helical" evidence="8">
    <location>
        <begin position="164"/>
        <end position="184"/>
    </location>
</feature>
<evidence type="ECO:0000256" key="7">
    <source>
        <dbReference type="ARBA" id="ARBA00023136"/>
    </source>
</evidence>
<evidence type="ECO:0000259" key="9">
    <source>
        <dbReference type="PROSITE" id="PS51202"/>
    </source>
</evidence>
<keyword evidence="6 8" id="KW-1133">Transmembrane helix</keyword>
<feature type="transmembrane region" description="Helical" evidence="8">
    <location>
        <begin position="420"/>
        <end position="439"/>
    </location>
</feature>
<feature type="transmembrane region" description="Helical" evidence="8">
    <location>
        <begin position="549"/>
        <end position="570"/>
    </location>
</feature>
<evidence type="ECO:0000256" key="5">
    <source>
        <dbReference type="ARBA" id="ARBA00022692"/>
    </source>
</evidence>
<keyword evidence="7 8" id="KW-0472">Membrane</keyword>
<dbReference type="PANTHER" id="PTHR30445:SF9">
    <property type="match status" value="1"/>
</dbReference>
<feature type="transmembrane region" description="Helical" evidence="8">
    <location>
        <begin position="484"/>
        <end position="507"/>
    </location>
</feature>
<reference evidence="11" key="1">
    <citation type="submission" date="2018-02" db="EMBL/GenBank/DDBJ databases">
        <authorList>
            <person name="Clavel T."/>
            <person name="Strowig T."/>
        </authorList>
    </citation>
    <scope>NUCLEOTIDE SEQUENCE [LARGE SCALE GENOMIC DNA]</scope>
    <source>
        <strain evidence="11">DSM 100764</strain>
    </source>
</reference>
<keyword evidence="4" id="KW-1003">Cell membrane</keyword>
<feature type="transmembrane region" description="Helical" evidence="8">
    <location>
        <begin position="35"/>
        <end position="54"/>
    </location>
</feature>
<dbReference type="Pfam" id="PF06826">
    <property type="entry name" value="Asp-Al_Ex"/>
    <property type="match status" value="2"/>
</dbReference>
<evidence type="ECO:0000256" key="1">
    <source>
        <dbReference type="ARBA" id="ARBA00004651"/>
    </source>
</evidence>
<dbReference type="AlphaFoldDB" id="A0A2V1IXA9"/>
<dbReference type="GO" id="GO:0008324">
    <property type="term" value="F:monoatomic cation transmembrane transporter activity"/>
    <property type="evidence" value="ECO:0007669"/>
    <property type="project" value="InterPro"/>
</dbReference>
<dbReference type="GO" id="GO:0005886">
    <property type="term" value="C:plasma membrane"/>
    <property type="evidence" value="ECO:0007669"/>
    <property type="project" value="UniProtKB-SubCell"/>
</dbReference>
<evidence type="ECO:0000256" key="3">
    <source>
        <dbReference type="ARBA" id="ARBA00022448"/>
    </source>
</evidence>
<evidence type="ECO:0000313" key="11">
    <source>
        <dbReference type="Proteomes" id="UP000244925"/>
    </source>
</evidence>
<dbReference type="NCBIfam" id="TIGR03802">
    <property type="entry name" value="Asp_Ala_antiprt"/>
    <property type="match status" value="1"/>
</dbReference>
<dbReference type="InterPro" id="IPR022457">
    <property type="entry name" value="Asp_Ala_antiprt"/>
</dbReference>
<dbReference type="Proteomes" id="UP000244925">
    <property type="component" value="Unassembled WGS sequence"/>
</dbReference>
<dbReference type="InterPro" id="IPR006037">
    <property type="entry name" value="RCK_C"/>
</dbReference>
<accession>A0A2V1IXA9</accession>